<dbReference type="InterPro" id="IPR006671">
    <property type="entry name" value="Cyclin_N"/>
</dbReference>
<gene>
    <name evidence="10" type="ORF">ROHU_022974</name>
    <name evidence="9" type="ORF">ROHU_034854</name>
</gene>
<sequence>MSTQASTSGSVNEARGRSSAEDVEDSRTHFRVCRFIIETGVKLGMRSVPMATACVLYHRFFQSASLQVYEPYLVAMSAIYLAGKVEEQHLRTRDIINVCHRYFHPESEPLELDGKFWELRDSIVQCELLILRQLNFQVCFEHPHKYLLHYLLSVRSLLNRHAWSRTPIAETALAVLKDSYHGSVCVRREPQHLALTSLYLALQTYGVELPRGELEWWQVVCADITKAQIETIMSELLQLYDMEAKCNNCTILGSIISIRSKHTAEHLGDKGRHDNSYFVNPAARVSPGYSLFPTNRGNVLGAWPGFLTNPIIPHPLNPNASVLQIYTISRLVLRPLCSRSLRPDGLEAARSLVLLTLGVEGVEWRGQDFSKYAKSVRPSLS</sequence>
<evidence type="ECO:0000313" key="11">
    <source>
        <dbReference type="Proteomes" id="UP000290572"/>
    </source>
</evidence>
<feature type="region of interest" description="Disordered" evidence="7">
    <location>
        <begin position="1"/>
        <end position="22"/>
    </location>
</feature>
<evidence type="ECO:0000256" key="4">
    <source>
        <dbReference type="ARBA" id="ARBA00032419"/>
    </source>
</evidence>
<accession>A0A498MPW9</accession>
<dbReference type="InterPro" id="IPR013763">
    <property type="entry name" value="Cyclin-like_dom"/>
</dbReference>
<feature type="domain" description="Cyclin-like" evidence="8">
    <location>
        <begin position="34"/>
        <end position="132"/>
    </location>
</feature>
<dbReference type="GO" id="GO:0016538">
    <property type="term" value="F:cyclin-dependent protein serine/threonine kinase regulator activity"/>
    <property type="evidence" value="ECO:0007669"/>
    <property type="project" value="InterPro"/>
</dbReference>
<evidence type="ECO:0000313" key="10">
    <source>
        <dbReference type="EMBL" id="RXN23568.1"/>
    </source>
</evidence>
<dbReference type="AlphaFoldDB" id="A0A498MPW9"/>
<dbReference type="InterPro" id="IPR036915">
    <property type="entry name" value="Cyclin-like_sf"/>
</dbReference>
<evidence type="ECO:0000259" key="8">
    <source>
        <dbReference type="SMART" id="SM00385"/>
    </source>
</evidence>
<evidence type="ECO:0000256" key="6">
    <source>
        <dbReference type="RuleBase" id="RU000383"/>
    </source>
</evidence>
<organism evidence="10 11">
    <name type="scientific">Labeo rohita</name>
    <name type="common">Indian major carp</name>
    <name type="synonym">Cyprinus rohita</name>
    <dbReference type="NCBI Taxonomy" id="84645"/>
    <lineage>
        <taxon>Eukaryota</taxon>
        <taxon>Metazoa</taxon>
        <taxon>Chordata</taxon>
        <taxon>Craniata</taxon>
        <taxon>Vertebrata</taxon>
        <taxon>Euteleostomi</taxon>
        <taxon>Actinopterygii</taxon>
        <taxon>Neopterygii</taxon>
        <taxon>Teleostei</taxon>
        <taxon>Ostariophysi</taxon>
        <taxon>Cypriniformes</taxon>
        <taxon>Cyprinidae</taxon>
        <taxon>Labeoninae</taxon>
        <taxon>Labeonini</taxon>
        <taxon>Labeo</taxon>
    </lineage>
</organism>
<dbReference type="EMBL" id="QBIY01013496">
    <property type="protein sequence ID" value="RXN02678.1"/>
    <property type="molecule type" value="Genomic_DNA"/>
</dbReference>
<evidence type="ECO:0000256" key="1">
    <source>
        <dbReference type="ARBA" id="ARBA00010390"/>
    </source>
</evidence>
<dbReference type="InterPro" id="IPR048053">
    <property type="entry name" value="Cyclin-Q_second_cyclin_box"/>
</dbReference>
<evidence type="ECO:0000256" key="3">
    <source>
        <dbReference type="ARBA" id="ARBA00023127"/>
    </source>
</evidence>
<protein>
    <recommendedName>
        <fullName evidence="2">Cyclin-Q</fullName>
    </recommendedName>
    <alternativeName>
        <fullName evidence="4">Cyclin-related protein FAM58A</fullName>
    </alternativeName>
</protein>
<dbReference type="EMBL" id="QBIY01012561">
    <property type="protein sequence ID" value="RXN23568.1"/>
    <property type="molecule type" value="Genomic_DNA"/>
</dbReference>
<dbReference type="PANTHER" id="PTHR10026">
    <property type="entry name" value="CYCLIN"/>
    <property type="match status" value="1"/>
</dbReference>
<dbReference type="Gene3D" id="1.10.472.10">
    <property type="entry name" value="Cyclin-like"/>
    <property type="match status" value="2"/>
</dbReference>
<dbReference type="GO" id="GO:0006357">
    <property type="term" value="P:regulation of transcription by RNA polymerase II"/>
    <property type="evidence" value="ECO:0007669"/>
    <property type="project" value="InterPro"/>
</dbReference>
<evidence type="ECO:0000256" key="2">
    <source>
        <dbReference type="ARBA" id="ARBA00019501"/>
    </source>
</evidence>
<reference evidence="10 11" key="1">
    <citation type="submission" date="2018-03" db="EMBL/GenBank/DDBJ databases">
        <title>Draft genome sequence of Rohu Carp (Labeo rohita).</title>
        <authorList>
            <person name="Das P."/>
            <person name="Kushwaha B."/>
            <person name="Joshi C.G."/>
            <person name="Kumar D."/>
            <person name="Nagpure N.S."/>
            <person name="Sahoo L."/>
            <person name="Das S.P."/>
            <person name="Bit A."/>
            <person name="Patnaik S."/>
            <person name="Meher P.K."/>
            <person name="Jayasankar P."/>
            <person name="Koringa P.G."/>
            <person name="Patel N.V."/>
            <person name="Hinsu A.T."/>
            <person name="Kumar R."/>
            <person name="Pandey M."/>
            <person name="Agarwal S."/>
            <person name="Srivastava S."/>
            <person name="Singh M."/>
            <person name="Iquebal M.A."/>
            <person name="Jaiswal S."/>
            <person name="Angadi U.B."/>
            <person name="Kumar N."/>
            <person name="Raza M."/>
            <person name="Shah T.M."/>
            <person name="Rai A."/>
            <person name="Jena J.K."/>
        </authorList>
    </citation>
    <scope>NUCLEOTIDE SEQUENCE [LARGE SCALE GENOMIC DNA]</scope>
    <source>
        <strain evidence="10">DASCIFA01</strain>
        <tissue evidence="10">Testis</tissue>
    </source>
</reference>
<feature type="domain" description="Cyclin-like" evidence="8">
    <location>
        <begin position="152"/>
        <end position="238"/>
    </location>
</feature>
<dbReference type="SUPFAM" id="SSF47954">
    <property type="entry name" value="Cyclin-like"/>
    <property type="match status" value="2"/>
</dbReference>
<keyword evidence="11" id="KW-1185">Reference proteome</keyword>
<dbReference type="STRING" id="84645.A0A498MPW9"/>
<comment type="similarity">
    <text evidence="1">Belongs to the cyclin family. Cyclin-like FAM58 subfamily.</text>
</comment>
<dbReference type="SMART" id="SM00385">
    <property type="entry name" value="CYCLIN"/>
    <property type="match status" value="2"/>
</dbReference>
<evidence type="ECO:0000313" key="9">
    <source>
        <dbReference type="EMBL" id="RXN02678.1"/>
    </source>
</evidence>
<proteinExistence type="inferred from homology"/>
<dbReference type="InterPro" id="IPR048055">
    <property type="entry name" value="Cyclin-Q_first_cyclin_box"/>
</dbReference>
<dbReference type="Pfam" id="PF00134">
    <property type="entry name" value="Cyclin_N"/>
    <property type="match status" value="1"/>
</dbReference>
<dbReference type="Proteomes" id="UP000290572">
    <property type="component" value="Unassembled WGS sequence"/>
</dbReference>
<name>A0A498MPW9_LABRO</name>
<feature type="compositionally biased region" description="Polar residues" evidence="7">
    <location>
        <begin position="1"/>
        <end position="11"/>
    </location>
</feature>
<evidence type="ECO:0000256" key="5">
    <source>
        <dbReference type="ARBA" id="ARBA00057521"/>
    </source>
</evidence>
<evidence type="ECO:0000256" key="7">
    <source>
        <dbReference type="SAM" id="MobiDB-lite"/>
    </source>
</evidence>
<keyword evidence="3 6" id="KW-0195">Cyclin</keyword>
<dbReference type="InterPro" id="IPR043198">
    <property type="entry name" value="Cyclin/Ssn8"/>
</dbReference>
<dbReference type="FunFam" id="1.10.472.10:FF:000179">
    <property type="entry name" value="Cyclin Q"/>
    <property type="match status" value="1"/>
</dbReference>
<dbReference type="CDD" id="cd20534">
    <property type="entry name" value="CYCLIN_CCNM_CCNQ_rpt1"/>
    <property type="match status" value="1"/>
</dbReference>
<dbReference type="FunFam" id="1.10.472.10:FF:000042">
    <property type="entry name" value="FAM58A isoform 1"/>
    <property type="match status" value="1"/>
</dbReference>
<comment type="function">
    <text evidence="5">May be an activating cyclin for the cyclin-associated kinase CDK10.</text>
</comment>
<dbReference type="CDD" id="cd20535">
    <property type="entry name" value="CYCLIN_CCNM_CCNQ_rpt2"/>
    <property type="match status" value="1"/>
</dbReference>
<comment type="caution">
    <text evidence="10">The sequence shown here is derived from an EMBL/GenBank/DDBJ whole genome shotgun (WGS) entry which is preliminary data.</text>
</comment>